<sequence>MVTVIKSYKANFPFADDIAIVEVKQSFFESAFVKPAKLNSKIGMAKLHYGTILTTFGYGQTPEGARASHLTFEDLEVVDRMLCGNGPPNYNWMCFREMHPLTKNLHDDCGDPIFFQQFLVGITSWISLDNRRGFYIAQNISSHEGYLRSALRVLNISNLRKLKTSAASLSSEIKLLLFTVLYNVLVL</sequence>
<protein>
    <recommendedName>
        <fullName evidence="1">Peptidase S1 domain-containing protein</fullName>
    </recommendedName>
</protein>
<dbReference type="Pfam" id="PF00089">
    <property type="entry name" value="Trypsin"/>
    <property type="match status" value="1"/>
</dbReference>
<name>A0A7R8UEI9_HERIL</name>
<organism evidence="2 3">
    <name type="scientific">Hermetia illucens</name>
    <name type="common">Black soldier fly</name>
    <dbReference type="NCBI Taxonomy" id="343691"/>
    <lineage>
        <taxon>Eukaryota</taxon>
        <taxon>Metazoa</taxon>
        <taxon>Ecdysozoa</taxon>
        <taxon>Arthropoda</taxon>
        <taxon>Hexapoda</taxon>
        <taxon>Insecta</taxon>
        <taxon>Pterygota</taxon>
        <taxon>Neoptera</taxon>
        <taxon>Endopterygota</taxon>
        <taxon>Diptera</taxon>
        <taxon>Brachycera</taxon>
        <taxon>Stratiomyomorpha</taxon>
        <taxon>Stratiomyidae</taxon>
        <taxon>Hermetiinae</taxon>
        <taxon>Hermetia</taxon>
    </lineage>
</organism>
<dbReference type="AlphaFoldDB" id="A0A7R8UEI9"/>
<dbReference type="GO" id="GO:0006508">
    <property type="term" value="P:proteolysis"/>
    <property type="evidence" value="ECO:0007669"/>
    <property type="project" value="InterPro"/>
</dbReference>
<gene>
    <name evidence="2" type="ORF">HERILL_LOCUS2557</name>
</gene>
<dbReference type="InterPro" id="IPR009003">
    <property type="entry name" value="Peptidase_S1_PA"/>
</dbReference>
<dbReference type="Proteomes" id="UP000594454">
    <property type="component" value="Chromosome 1"/>
</dbReference>
<dbReference type="SUPFAM" id="SSF50494">
    <property type="entry name" value="Trypsin-like serine proteases"/>
    <property type="match status" value="1"/>
</dbReference>
<evidence type="ECO:0000313" key="2">
    <source>
        <dbReference type="EMBL" id="CAD7079337.1"/>
    </source>
</evidence>
<keyword evidence="3" id="KW-1185">Reference proteome</keyword>
<proteinExistence type="predicted"/>
<dbReference type="Gene3D" id="2.40.10.10">
    <property type="entry name" value="Trypsin-like serine proteases"/>
    <property type="match status" value="2"/>
</dbReference>
<dbReference type="InterPro" id="IPR001254">
    <property type="entry name" value="Trypsin_dom"/>
</dbReference>
<dbReference type="GO" id="GO:0004252">
    <property type="term" value="F:serine-type endopeptidase activity"/>
    <property type="evidence" value="ECO:0007669"/>
    <property type="project" value="InterPro"/>
</dbReference>
<reference evidence="2 3" key="1">
    <citation type="submission" date="2020-11" db="EMBL/GenBank/DDBJ databases">
        <authorList>
            <person name="Wallbank WR R."/>
            <person name="Pardo Diaz C."/>
            <person name="Kozak K."/>
            <person name="Martin S."/>
            <person name="Jiggins C."/>
            <person name="Moest M."/>
            <person name="Warren A I."/>
            <person name="Generalovic N T."/>
            <person name="Byers J.R.P. K."/>
            <person name="Montejo-Kovacevich G."/>
            <person name="Yen C E."/>
        </authorList>
    </citation>
    <scope>NUCLEOTIDE SEQUENCE [LARGE SCALE GENOMIC DNA]</scope>
</reference>
<dbReference type="InterPro" id="IPR043504">
    <property type="entry name" value="Peptidase_S1_PA_chymotrypsin"/>
</dbReference>
<evidence type="ECO:0000313" key="3">
    <source>
        <dbReference type="Proteomes" id="UP000594454"/>
    </source>
</evidence>
<dbReference type="EMBL" id="LR899009">
    <property type="protein sequence ID" value="CAD7079337.1"/>
    <property type="molecule type" value="Genomic_DNA"/>
</dbReference>
<dbReference type="InParanoid" id="A0A7R8UEI9"/>
<feature type="domain" description="Peptidase S1" evidence="1">
    <location>
        <begin position="7"/>
        <end position="136"/>
    </location>
</feature>
<evidence type="ECO:0000259" key="1">
    <source>
        <dbReference type="Pfam" id="PF00089"/>
    </source>
</evidence>
<accession>A0A7R8UEI9</accession>